<dbReference type="EMBL" id="MU167235">
    <property type="protein sequence ID" value="KAG0148585.1"/>
    <property type="molecule type" value="Genomic_DNA"/>
</dbReference>
<feature type="compositionally biased region" description="Polar residues" evidence="1">
    <location>
        <begin position="1"/>
        <end position="25"/>
    </location>
</feature>
<dbReference type="AlphaFoldDB" id="A0A9P6TEB8"/>
<keyword evidence="3" id="KW-1185">Reference proteome</keyword>
<feature type="region of interest" description="Disordered" evidence="1">
    <location>
        <begin position="201"/>
        <end position="228"/>
    </location>
</feature>
<evidence type="ECO:0000313" key="3">
    <source>
        <dbReference type="Proteomes" id="UP000886653"/>
    </source>
</evidence>
<comment type="caution">
    <text evidence="2">The sequence shown here is derived from an EMBL/GenBank/DDBJ whole genome shotgun (WGS) entry which is preliminary data.</text>
</comment>
<feature type="region of interest" description="Disordered" evidence="1">
    <location>
        <begin position="1"/>
        <end position="30"/>
    </location>
</feature>
<feature type="region of interest" description="Disordered" evidence="1">
    <location>
        <begin position="281"/>
        <end position="300"/>
    </location>
</feature>
<dbReference type="Proteomes" id="UP000886653">
    <property type="component" value="Unassembled WGS sequence"/>
</dbReference>
<organism evidence="2 3">
    <name type="scientific">Cronartium quercuum f. sp. fusiforme G11</name>
    <dbReference type="NCBI Taxonomy" id="708437"/>
    <lineage>
        <taxon>Eukaryota</taxon>
        <taxon>Fungi</taxon>
        <taxon>Dikarya</taxon>
        <taxon>Basidiomycota</taxon>
        <taxon>Pucciniomycotina</taxon>
        <taxon>Pucciniomycetes</taxon>
        <taxon>Pucciniales</taxon>
        <taxon>Coleosporiaceae</taxon>
        <taxon>Cronartium</taxon>
    </lineage>
</organism>
<sequence length="376" mass="41786">MHHFTLNSLQTHQFNHTPTPSATSHSVHRPPQFFPPFRSSFSLDTLSDPQPAQLAIDNRPHSVEDIISPKSTFTVAPVPHPAESLGRTRSLVIQHDHARPFVPTTAFSLSKPIMTVSHQLPEGSNSNTLPTFEDWVITSSSPSHHSLPVRAEEDLDSLAQSFGNSASLVQTSWEPIQSFKKVCKRPLFSNRSSVSRPVLTNALPEALSGPGEQADRSERAKRPGGRLTDEEIMAEFHAPSYSIEEEYRKVELLRAKRAELEPTHSPLLIIEGQPFSSASNVGDLTPMVSRKRKGSSIEENEEVTTRLKIARHSPYDQFADWPAQLQPPVPTMLELRATMPPGSRRIQRPEPIHPRGTASCGLQLDHTLQDSGRYLA</sequence>
<reference evidence="2" key="1">
    <citation type="submission" date="2013-11" db="EMBL/GenBank/DDBJ databases">
        <title>Genome sequence of the fusiform rust pathogen reveals effectors for host alternation and coevolution with pine.</title>
        <authorList>
            <consortium name="DOE Joint Genome Institute"/>
            <person name="Smith K."/>
            <person name="Pendleton A."/>
            <person name="Kubisiak T."/>
            <person name="Anderson C."/>
            <person name="Salamov A."/>
            <person name="Aerts A."/>
            <person name="Riley R."/>
            <person name="Clum A."/>
            <person name="Lindquist E."/>
            <person name="Ence D."/>
            <person name="Campbell M."/>
            <person name="Kronenberg Z."/>
            <person name="Feau N."/>
            <person name="Dhillon B."/>
            <person name="Hamelin R."/>
            <person name="Burleigh J."/>
            <person name="Smith J."/>
            <person name="Yandell M."/>
            <person name="Nelson C."/>
            <person name="Grigoriev I."/>
            <person name="Davis J."/>
        </authorList>
    </citation>
    <scope>NUCLEOTIDE SEQUENCE</scope>
    <source>
        <strain evidence="2">G11</strain>
    </source>
</reference>
<accession>A0A9P6TEB8</accession>
<protein>
    <submittedName>
        <fullName evidence="2">Uncharacterized protein</fullName>
    </submittedName>
</protein>
<evidence type="ECO:0000313" key="2">
    <source>
        <dbReference type="EMBL" id="KAG0148585.1"/>
    </source>
</evidence>
<proteinExistence type="predicted"/>
<gene>
    <name evidence="2" type="ORF">CROQUDRAFT_90081</name>
</gene>
<feature type="region of interest" description="Disordered" evidence="1">
    <location>
        <begin position="341"/>
        <end position="360"/>
    </location>
</feature>
<evidence type="ECO:0000256" key="1">
    <source>
        <dbReference type="SAM" id="MobiDB-lite"/>
    </source>
</evidence>
<name>A0A9P6TEB8_9BASI</name>